<evidence type="ECO:0000259" key="2">
    <source>
        <dbReference type="Pfam" id="PF06580"/>
    </source>
</evidence>
<dbReference type="Proteomes" id="UP001256588">
    <property type="component" value="Unassembled WGS sequence"/>
</dbReference>
<keyword evidence="1" id="KW-0812">Transmembrane</keyword>
<reference evidence="3 4" key="1">
    <citation type="submission" date="2023-07" db="EMBL/GenBank/DDBJ databases">
        <title>Sorghum-associated microbial communities from plants grown in Nebraska, USA.</title>
        <authorList>
            <person name="Schachtman D."/>
        </authorList>
    </citation>
    <scope>NUCLEOTIDE SEQUENCE [LARGE SCALE GENOMIC DNA]</scope>
    <source>
        <strain evidence="3 4">4099</strain>
    </source>
</reference>
<feature type="domain" description="Signal transduction histidine kinase internal region" evidence="2">
    <location>
        <begin position="152"/>
        <end position="229"/>
    </location>
</feature>
<proteinExistence type="predicted"/>
<dbReference type="RefSeq" id="WP_310231773.1">
    <property type="nucleotide sequence ID" value="NZ_JAVDWO010000001.1"/>
</dbReference>
<gene>
    <name evidence="3" type="ORF">J2W68_000194</name>
</gene>
<evidence type="ECO:0000313" key="3">
    <source>
        <dbReference type="EMBL" id="MDR7191492.1"/>
    </source>
</evidence>
<dbReference type="InterPro" id="IPR036890">
    <property type="entry name" value="HATPase_C_sf"/>
</dbReference>
<feature type="transmembrane region" description="Helical" evidence="1">
    <location>
        <begin position="80"/>
        <end position="101"/>
    </location>
</feature>
<dbReference type="SUPFAM" id="SSF55874">
    <property type="entry name" value="ATPase domain of HSP90 chaperone/DNA topoisomerase II/histidine kinase"/>
    <property type="match status" value="1"/>
</dbReference>
<feature type="transmembrane region" description="Helical" evidence="1">
    <location>
        <begin position="113"/>
        <end position="136"/>
    </location>
</feature>
<dbReference type="EC" id="2.7.13.3" evidence="3"/>
<feature type="transmembrane region" description="Helical" evidence="1">
    <location>
        <begin position="46"/>
        <end position="68"/>
    </location>
</feature>
<dbReference type="PANTHER" id="PTHR34220:SF7">
    <property type="entry name" value="SENSOR HISTIDINE KINASE YPDA"/>
    <property type="match status" value="1"/>
</dbReference>
<dbReference type="Pfam" id="PF06580">
    <property type="entry name" value="His_kinase"/>
    <property type="match status" value="1"/>
</dbReference>
<evidence type="ECO:0000256" key="1">
    <source>
        <dbReference type="SAM" id="Phobius"/>
    </source>
</evidence>
<keyword evidence="4" id="KW-1185">Reference proteome</keyword>
<dbReference type="InterPro" id="IPR010559">
    <property type="entry name" value="Sig_transdc_His_kin_internal"/>
</dbReference>
<protein>
    <submittedName>
        <fullName evidence="3">Two-component system sensor histidine kinase AlgZ</fullName>
        <ecNumber evidence="3">2.7.13.3</ecNumber>
    </submittedName>
</protein>
<keyword evidence="3" id="KW-0808">Transferase</keyword>
<accession>A0ABU1XRW9</accession>
<keyword evidence="1" id="KW-1133">Transmembrane helix</keyword>
<sequence length="342" mass="36907">MSAIAQREHPVEALLRPKALVVTVLASEALAVVLSLTHPLDADWPVRLGLLSLSLLWITITALCGLALCRPLLRRLPTTAFPWLALTLLVLATGAVAHTGWTLTRSASVSDDGYSMFMLRAIATALVVGMLALLIYQNYLQGREAAIGHKEAELAVLRARVQPHFLFNTLNTGIALLHNQPERAERLLLDLSDLFRAAFSGPAVGPLRAEIALAQQYLAIESLRFAERLDVQWVLPDEDSPLLDTQLPALSLQPLVENAIKHGIEPSLLGGRLEISIEPQGAQVLVRVRNTMPNPPSTSSRGHGIGLDAVRARTESFGDGSGRLQAGPDADGNFVAVLTLPR</sequence>
<dbReference type="InterPro" id="IPR050640">
    <property type="entry name" value="Bact_2-comp_sensor_kinase"/>
</dbReference>
<dbReference type="Gene3D" id="3.30.565.10">
    <property type="entry name" value="Histidine kinase-like ATPase, C-terminal domain"/>
    <property type="match status" value="1"/>
</dbReference>
<organism evidence="3 4">
    <name type="scientific">Luteimonas terrae</name>
    <dbReference type="NCBI Taxonomy" id="1530191"/>
    <lineage>
        <taxon>Bacteria</taxon>
        <taxon>Pseudomonadati</taxon>
        <taxon>Pseudomonadota</taxon>
        <taxon>Gammaproteobacteria</taxon>
        <taxon>Lysobacterales</taxon>
        <taxon>Lysobacteraceae</taxon>
        <taxon>Luteimonas</taxon>
    </lineage>
</organism>
<comment type="caution">
    <text evidence="3">The sequence shown here is derived from an EMBL/GenBank/DDBJ whole genome shotgun (WGS) entry which is preliminary data.</text>
</comment>
<dbReference type="EMBL" id="JAVDWO010000001">
    <property type="protein sequence ID" value="MDR7191492.1"/>
    <property type="molecule type" value="Genomic_DNA"/>
</dbReference>
<evidence type="ECO:0000313" key="4">
    <source>
        <dbReference type="Proteomes" id="UP001256588"/>
    </source>
</evidence>
<feature type="transmembrane region" description="Helical" evidence="1">
    <location>
        <begin position="20"/>
        <end position="40"/>
    </location>
</feature>
<dbReference type="PANTHER" id="PTHR34220">
    <property type="entry name" value="SENSOR HISTIDINE KINASE YPDA"/>
    <property type="match status" value="1"/>
</dbReference>
<dbReference type="GO" id="GO:0004673">
    <property type="term" value="F:protein histidine kinase activity"/>
    <property type="evidence" value="ECO:0007669"/>
    <property type="project" value="UniProtKB-EC"/>
</dbReference>
<keyword evidence="3" id="KW-0418">Kinase</keyword>
<name>A0ABU1XRW9_9GAMM</name>
<keyword evidence="1" id="KW-0472">Membrane</keyword>